<proteinExistence type="predicted"/>
<dbReference type="HOGENOM" id="CLU_3269145_0_0_9"/>
<dbReference type="Proteomes" id="UP000004736">
    <property type="component" value="Unassembled WGS sequence"/>
</dbReference>
<evidence type="ECO:0000313" key="2">
    <source>
        <dbReference type="Proteomes" id="UP000004736"/>
    </source>
</evidence>
<dbReference type="AlphaFoldDB" id="C9LPP6"/>
<organism evidence="1 2">
    <name type="scientific">Dialister invisus DSM 15470</name>
    <dbReference type="NCBI Taxonomy" id="592028"/>
    <lineage>
        <taxon>Bacteria</taxon>
        <taxon>Bacillati</taxon>
        <taxon>Bacillota</taxon>
        <taxon>Negativicutes</taxon>
        <taxon>Veillonellales</taxon>
        <taxon>Veillonellaceae</taxon>
        <taxon>Dialister</taxon>
    </lineage>
</organism>
<reference evidence="1" key="1">
    <citation type="submission" date="2009-09" db="EMBL/GenBank/DDBJ databases">
        <authorList>
            <person name="Weinstock G."/>
            <person name="Sodergren E."/>
            <person name="Clifton S."/>
            <person name="Fulton L."/>
            <person name="Fulton B."/>
            <person name="Courtney L."/>
            <person name="Fronick C."/>
            <person name="Harrison M."/>
            <person name="Strong C."/>
            <person name="Farmer C."/>
            <person name="Delahaunty K."/>
            <person name="Markovic C."/>
            <person name="Hall O."/>
            <person name="Minx P."/>
            <person name="Tomlinson C."/>
            <person name="Mitreva M."/>
            <person name="Nelson J."/>
            <person name="Hou S."/>
            <person name="Wollam A."/>
            <person name="Pepin K.H."/>
            <person name="Johnson M."/>
            <person name="Bhonagiri V."/>
            <person name="Nash W.E."/>
            <person name="Warren W."/>
            <person name="Chinwalla A."/>
            <person name="Mardis E.R."/>
            <person name="Wilson R.K."/>
        </authorList>
    </citation>
    <scope>NUCLEOTIDE SEQUENCE [LARGE SCALE GENOMIC DNA]</scope>
    <source>
        <strain evidence="1">DSM 15470</strain>
    </source>
</reference>
<name>C9LPP6_9FIRM</name>
<keyword evidence="2" id="KW-1185">Reference proteome</keyword>
<protein>
    <submittedName>
        <fullName evidence="1">Uncharacterized protein</fullName>
    </submittedName>
</protein>
<dbReference type="STRING" id="592028.GCWU000321_01526"/>
<sequence length="41" mass="4550">MPSFYSARISKEVPEGNLMCICHAIMMSKIFSISAVQRICG</sequence>
<accession>C9LPP6</accession>
<comment type="caution">
    <text evidence="1">The sequence shown here is derived from an EMBL/GenBank/DDBJ whole genome shotgun (WGS) entry which is preliminary data.</text>
</comment>
<dbReference type="EMBL" id="ACIM02000001">
    <property type="protein sequence ID" value="EEW97532.1"/>
    <property type="molecule type" value="Genomic_DNA"/>
</dbReference>
<evidence type="ECO:0000313" key="1">
    <source>
        <dbReference type="EMBL" id="EEW97532.1"/>
    </source>
</evidence>
<gene>
    <name evidence="1" type="ORF">GCWU000321_01526</name>
</gene>